<evidence type="ECO:0000256" key="1">
    <source>
        <dbReference type="ARBA" id="ARBA00001941"/>
    </source>
</evidence>
<feature type="domain" description="Peptidase M20 dimerisation" evidence="11">
    <location>
        <begin position="215"/>
        <end position="313"/>
    </location>
</feature>
<dbReference type="EC" id="3.5.1.18" evidence="5"/>
<evidence type="ECO:0000256" key="5">
    <source>
        <dbReference type="ARBA" id="ARBA00011921"/>
    </source>
</evidence>
<dbReference type="PANTHER" id="PTHR43808">
    <property type="entry name" value="ACETYLORNITHINE DEACETYLASE"/>
    <property type="match status" value="1"/>
</dbReference>
<evidence type="ECO:0000256" key="10">
    <source>
        <dbReference type="ARBA" id="ARBA00051301"/>
    </source>
</evidence>
<organism evidence="12 13">
    <name type="scientific">Aminithiophilus ramosus</name>
    <dbReference type="NCBI Taxonomy" id="3029084"/>
    <lineage>
        <taxon>Bacteria</taxon>
        <taxon>Thermotogati</taxon>
        <taxon>Synergistota</taxon>
        <taxon>Synergistia</taxon>
        <taxon>Synergistales</taxon>
        <taxon>Aminithiophilaceae</taxon>
        <taxon>Aminithiophilus</taxon>
    </lineage>
</organism>
<dbReference type="InterPro" id="IPR002933">
    <property type="entry name" value="Peptidase_M20"/>
</dbReference>
<dbReference type="Pfam" id="PF01546">
    <property type="entry name" value="Peptidase_M20"/>
    <property type="match status" value="1"/>
</dbReference>
<evidence type="ECO:0000256" key="2">
    <source>
        <dbReference type="ARBA" id="ARBA00001947"/>
    </source>
</evidence>
<accession>A0A9Q7ACT9</accession>
<evidence type="ECO:0000256" key="8">
    <source>
        <dbReference type="ARBA" id="ARBA00022833"/>
    </source>
</evidence>
<dbReference type="Pfam" id="PF07687">
    <property type="entry name" value="M20_dimer"/>
    <property type="match status" value="1"/>
</dbReference>
<dbReference type="Proteomes" id="UP000671879">
    <property type="component" value="Chromosome"/>
</dbReference>
<evidence type="ECO:0000256" key="3">
    <source>
        <dbReference type="ARBA" id="ARBA00005130"/>
    </source>
</evidence>
<evidence type="ECO:0000313" key="13">
    <source>
        <dbReference type="Proteomes" id="UP000671879"/>
    </source>
</evidence>
<dbReference type="InterPro" id="IPR010182">
    <property type="entry name" value="ArgE/DapE"/>
</dbReference>
<dbReference type="GO" id="GO:0009014">
    <property type="term" value="F:succinyl-diaminopimelate desuccinylase activity"/>
    <property type="evidence" value="ECO:0007669"/>
    <property type="project" value="UniProtKB-EC"/>
</dbReference>
<keyword evidence="7" id="KW-0378">Hydrolase</keyword>
<dbReference type="AlphaFoldDB" id="A0A9Q7ACT9"/>
<evidence type="ECO:0000259" key="11">
    <source>
        <dbReference type="Pfam" id="PF07687"/>
    </source>
</evidence>
<dbReference type="SUPFAM" id="SSF53187">
    <property type="entry name" value="Zn-dependent exopeptidases"/>
    <property type="match status" value="1"/>
</dbReference>
<proteinExistence type="inferred from homology"/>
<dbReference type="InterPro" id="IPR011650">
    <property type="entry name" value="Peptidase_M20_dimer"/>
</dbReference>
<dbReference type="Gene3D" id="3.30.70.360">
    <property type="match status" value="1"/>
</dbReference>
<dbReference type="PANTHER" id="PTHR43808:SF25">
    <property type="entry name" value="PEPTIDASE M20 DIMERISATION DOMAIN-CONTAINING PROTEIN"/>
    <property type="match status" value="1"/>
</dbReference>
<gene>
    <name evidence="12" type="ORF">KAR29_00820</name>
</gene>
<evidence type="ECO:0000313" key="12">
    <source>
        <dbReference type="EMBL" id="QTX32523.1"/>
    </source>
</evidence>
<keyword evidence="13" id="KW-1185">Reference proteome</keyword>
<dbReference type="InterPro" id="IPR001261">
    <property type="entry name" value="ArgE/DapE_CS"/>
</dbReference>
<evidence type="ECO:0000256" key="6">
    <source>
        <dbReference type="ARBA" id="ARBA00016853"/>
    </source>
</evidence>
<keyword evidence="8" id="KW-0862">Zinc</keyword>
<reference evidence="13" key="1">
    <citation type="submission" date="2021-04" db="EMBL/GenBank/DDBJ databases">
        <title>A novel Synergistetes isolate from a pyrite-forming mixed culture.</title>
        <authorList>
            <person name="Bunk B."/>
            <person name="Sproer C."/>
            <person name="Spring S."/>
            <person name="Pester M."/>
        </authorList>
    </citation>
    <scope>NUCLEOTIDE SEQUENCE [LARGE SCALE GENOMIC DNA]</scope>
    <source>
        <strain evidence="13">J.5.4.2-T.3.5.2</strain>
    </source>
</reference>
<evidence type="ECO:0000256" key="4">
    <source>
        <dbReference type="ARBA" id="ARBA00006247"/>
    </source>
</evidence>
<comment type="cofactor">
    <cofactor evidence="2">
        <name>Zn(2+)</name>
        <dbReference type="ChEBI" id="CHEBI:29105"/>
    </cofactor>
</comment>
<dbReference type="EMBL" id="CP072943">
    <property type="protein sequence ID" value="QTX32523.1"/>
    <property type="molecule type" value="Genomic_DNA"/>
</dbReference>
<dbReference type="NCBIfam" id="TIGR01910">
    <property type="entry name" value="DapE-ArgE"/>
    <property type="match status" value="1"/>
</dbReference>
<sequence length="440" mass="48161">MANISPQGARVLSWIDEHREEVIGFLQDLIRIPSVNPWFTTDGEICREGEAQALVAEKMKALGAEIDLWEPDPADLARYEGHPGYYADHRFEGRPNLAAVVRGTGGGRSLLLAGHIDVVLPGEGWTRDPFGAERADGRIYGRGTVDMKGGVAAMIMALEAVLRSGLRPKGDVTVGTLVDEEAGGMGTLAFVDRGYGADGCFMTEPSGLMVSPLCRGILWGKLTVRGRSGHIEMPQGDWRDGGAVDAIDKARLFLDQIDRLNRDWKDRKTHPLQPTPCQVYVSQIAAGEYPTSFANRAEIHFNAQYLPSEADEKGRGTAVQAEIETFFRRVAETDPWLRENPPEVEWLIDADCGEIPGDHPFVTLCAESLRALGVDPVVQGSSCHTDMGWFIRRGTPTVNFGPGDPRIAHHTDEFVEEEELLTATKAMALALVDWCGVDEA</sequence>
<evidence type="ECO:0000256" key="9">
    <source>
        <dbReference type="ARBA" id="ARBA00023285"/>
    </source>
</evidence>
<keyword evidence="9" id="KW-0170">Cobalt</keyword>
<dbReference type="PROSITE" id="PS00758">
    <property type="entry name" value="ARGE_DAPE_CPG2_1"/>
    <property type="match status" value="1"/>
</dbReference>
<dbReference type="Gene3D" id="3.40.630.10">
    <property type="entry name" value="Zn peptidases"/>
    <property type="match status" value="1"/>
</dbReference>
<comment type="catalytic activity">
    <reaction evidence="10">
        <text>N-succinyl-(2S,6S)-2,6-diaminopimelate + H2O = (2S,6S)-2,6-diaminopimelate + succinate</text>
        <dbReference type="Rhea" id="RHEA:22608"/>
        <dbReference type="ChEBI" id="CHEBI:15377"/>
        <dbReference type="ChEBI" id="CHEBI:30031"/>
        <dbReference type="ChEBI" id="CHEBI:57609"/>
        <dbReference type="ChEBI" id="CHEBI:58087"/>
        <dbReference type="EC" id="3.5.1.18"/>
    </reaction>
</comment>
<dbReference type="InterPro" id="IPR050072">
    <property type="entry name" value="Peptidase_M20A"/>
</dbReference>
<dbReference type="KEGG" id="aram:KAR29_00820"/>
<name>A0A9Q7ACT9_9BACT</name>
<comment type="similarity">
    <text evidence="4">Belongs to the peptidase M20A family.</text>
</comment>
<protein>
    <recommendedName>
        <fullName evidence="6">Probable succinyl-diaminopimelate desuccinylase</fullName>
        <ecNumber evidence="5">3.5.1.18</ecNumber>
    </recommendedName>
</protein>
<comment type="cofactor">
    <cofactor evidence="1">
        <name>Co(2+)</name>
        <dbReference type="ChEBI" id="CHEBI:48828"/>
    </cofactor>
</comment>
<comment type="pathway">
    <text evidence="3">Amino-acid biosynthesis; L-lysine biosynthesis via DAP pathway; LL-2,6-diaminopimelate from (S)-tetrahydrodipicolinate (succinylase route): step 3/3.</text>
</comment>
<dbReference type="RefSeq" id="WP_274373762.1">
    <property type="nucleotide sequence ID" value="NZ_CP072943.1"/>
</dbReference>
<evidence type="ECO:0000256" key="7">
    <source>
        <dbReference type="ARBA" id="ARBA00022801"/>
    </source>
</evidence>